<feature type="domain" description="WxxW" evidence="7">
    <location>
        <begin position="199"/>
        <end position="282"/>
    </location>
</feature>
<dbReference type="InterPro" id="IPR025155">
    <property type="entry name" value="WxxW_domain"/>
</dbReference>
<feature type="chain" id="PRO_5043987965" description="WxxW domain-containing protein" evidence="6">
    <location>
        <begin position="19"/>
        <end position="580"/>
    </location>
</feature>
<feature type="region of interest" description="Disordered" evidence="5">
    <location>
        <begin position="46"/>
        <end position="189"/>
    </location>
</feature>
<feature type="compositionally biased region" description="Acidic residues" evidence="5">
    <location>
        <begin position="88"/>
        <end position="100"/>
    </location>
</feature>
<dbReference type="EMBL" id="OZ035832">
    <property type="protein sequence ID" value="CAL1571503.1"/>
    <property type="molecule type" value="Genomic_DNA"/>
</dbReference>
<dbReference type="PANTHER" id="PTHR15031:SF4">
    <property type="entry name" value="CARTILAGE INTERMEDIATE LAYER PROTEIN 1"/>
    <property type="match status" value="1"/>
</dbReference>
<reference evidence="8 9" key="1">
    <citation type="submission" date="2024-04" db="EMBL/GenBank/DDBJ databases">
        <authorList>
            <person name="Waldvogel A.-M."/>
            <person name="Schoenle A."/>
        </authorList>
    </citation>
    <scope>NUCLEOTIDE SEQUENCE [LARGE SCALE GENOMIC DNA]</scope>
</reference>
<evidence type="ECO:0000256" key="5">
    <source>
        <dbReference type="SAM" id="MobiDB-lite"/>
    </source>
</evidence>
<feature type="compositionally biased region" description="Low complexity" evidence="5">
    <location>
        <begin position="144"/>
        <end position="165"/>
    </location>
</feature>
<evidence type="ECO:0000259" key="7">
    <source>
        <dbReference type="Pfam" id="PF13330"/>
    </source>
</evidence>
<evidence type="ECO:0000256" key="2">
    <source>
        <dbReference type="ARBA" id="ARBA00022525"/>
    </source>
</evidence>
<dbReference type="Proteomes" id="UP001497482">
    <property type="component" value="Chromosome 10"/>
</dbReference>
<feature type="domain" description="WxxW" evidence="7">
    <location>
        <begin position="479"/>
        <end position="563"/>
    </location>
</feature>
<accession>A0AAV2J3N7</accession>
<evidence type="ECO:0000313" key="9">
    <source>
        <dbReference type="Proteomes" id="UP001497482"/>
    </source>
</evidence>
<dbReference type="GO" id="GO:0005576">
    <property type="term" value="C:extracellular region"/>
    <property type="evidence" value="ECO:0007669"/>
    <property type="project" value="UniProtKB-SubCell"/>
</dbReference>
<evidence type="ECO:0000256" key="4">
    <source>
        <dbReference type="ARBA" id="ARBA00023180"/>
    </source>
</evidence>
<dbReference type="Pfam" id="PF13330">
    <property type="entry name" value="Mucin2_WxxW"/>
    <property type="match status" value="4"/>
</dbReference>
<keyword evidence="4" id="KW-0325">Glycoprotein</keyword>
<feature type="compositionally biased region" description="Acidic residues" evidence="5">
    <location>
        <begin position="127"/>
        <end position="139"/>
    </location>
</feature>
<keyword evidence="3 6" id="KW-0732">Signal</keyword>
<gene>
    <name evidence="8" type="ORF">KC01_LOCUS3613</name>
</gene>
<dbReference type="AlphaFoldDB" id="A0AAV2J3N7"/>
<protein>
    <recommendedName>
        <fullName evidence="7">WxxW domain-containing protein</fullName>
    </recommendedName>
</protein>
<dbReference type="PANTHER" id="PTHR15031">
    <property type="entry name" value="CARTILAGE INTERMEDIATE LAYER PROTEIN CLIP"/>
    <property type="match status" value="1"/>
</dbReference>
<evidence type="ECO:0000256" key="3">
    <source>
        <dbReference type="ARBA" id="ARBA00022729"/>
    </source>
</evidence>
<evidence type="ECO:0000256" key="6">
    <source>
        <dbReference type="SAM" id="SignalP"/>
    </source>
</evidence>
<feature type="signal peptide" evidence="6">
    <location>
        <begin position="1"/>
        <end position="18"/>
    </location>
</feature>
<name>A0AAV2J3N7_KNICA</name>
<feature type="domain" description="WxxW" evidence="7">
    <location>
        <begin position="289"/>
        <end position="373"/>
    </location>
</feature>
<comment type="subcellular location">
    <subcellularLocation>
        <location evidence="1">Secreted</location>
    </subcellularLocation>
</comment>
<proteinExistence type="predicted"/>
<organism evidence="8 9">
    <name type="scientific">Knipowitschia caucasica</name>
    <name type="common">Caucasian dwarf goby</name>
    <name type="synonym">Pomatoschistus caucasicus</name>
    <dbReference type="NCBI Taxonomy" id="637954"/>
    <lineage>
        <taxon>Eukaryota</taxon>
        <taxon>Metazoa</taxon>
        <taxon>Chordata</taxon>
        <taxon>Craniata</taxon>
        <taxon>Vertebrata</taxon>
        <taxon>Euteleostomi</taxon>
        <taxon>Actinopterygii</taxon>
        <taxon>Neopterygii</taxon>
        <taxon>Teleostei</taxon>
        <taxon>Neoteleostei</taxon>
        <taxon>Acanthomorphata</taxon>
        <taxon>Gobiaria</taxon>
        <taxon>Gobiiformes</taxon>
        <taxon>Gobioidei</taxon>
        <taxon>Gobiidae</taxon>
        <taxon>Gobiinae</taxon>
        <taxon>Knipowitschia</taxon>
    </lineage>
</organism>
<feature type="region of interest" description="Disordered" evidence="5">
    <location>
        <begin position="21"/>
        <end position="40"/>
    </location>
</feature>
<keyword evidence="9" id="KW-1185">Reference proteome</keyword>
<sequence>MNLWLLLLSNALVVVCQTDPFVLSGDGNTETEATPLPEELDEDHVEDFDFSDPTDGPQTTAYRQTTKYPPTKTYDAHTETATRGPNGGDDDDDDDDDDMEHETTTKYPPTKTYDAHTETATRGPNGGDDDDDDDDDDMEHETTTKYPPTKTYVTETETPTPAYTSPEDDDEEETPPTTGPYIETPSTTPEISIKPKYCWTPWFDRDDPSGKGDYETIYHLRKENPGKICDKPHGMQVQTISGLPASSTGNSFYKNDLTTGFICRNRDQKNGRCLDYKVRFWCPCVPECWTQWFDVDDPTGTGDWETLTFLRLHYPGKICKRPLEIEAQTTAGVPAAATGQNFYRIDTDVGLICRNHEQKIHRQCFDYRVRFRCPYEFCYPQPCWTRWFDRDDPSGSGDWETLFALRAEFPGQICNSPLEIQVLTTSGNSVASTGNVITASNTAVGFICENKNQKKWKKCADFKVRFRCPDAFCSDDICWTSWYDRDDPSGTGDWELLTDLRKENPNQICDTPLYIDVRTVDSNQPITQTGQQHHIYSPTEGFACRNDAQKGCRCQDYKVRFGCPCNCTVHLEDPLQIYGP</sequence>
<evidence type="ECO:0000313" key="8">
    <source>
        <dbReference type="EMBL" id="CAL1571503.1"/>
    </source>
</evidence>
<evidence type="ECO:0000256" key="1">
    <source>
        <dbReference type="ARBA" id="ARBA00004613"/>
    </source>
</evidence>
<feature type="domain" description="WxxW" evidence="7">
    <location>
        <begin position="384"/>
        <end position="468"/>
    </location>
</feature>
<feature type="compositionally biased region" description="Polar residues" evidence="5">
    <location>
        <begin position="56"/>
        <end position="68"/>
    </location>
</feature>
<feature type="compositionally biased region" description="Low complexity" evidence="5">
    <location>
        <begin position="175"/>
        <end position="185"/>
    </location>
</feature>
<dbReference type="InterPro" id="IPR039675">
    <property type="entry name" value="CILP1/CILP2"/>
</dbReference>
<keyword evidence="2" id="KW-0964">Secreted</keyword>